<dbReference type="PANTHER" id="PTHR12748">
    <property type="entry name" value="ORIGIN RECOGNITION COMPLEX SUBUNIT 3"/>
    <property type="match status" value="1"/>
</dbReference>
<protein>
    <recommendedName>
        <fullName evidence="3">Origin recognition complex subunit 3</fullName>
    </recommendedName>
</protein>
<feature type="domain" description="Origin recognition complex subunit 3 insertion" evidence="12">
    <location>
        <begin position="334"/>
        <end position="565"/>
    </location>
</feature>
<comment type="subunit">
    <text evidence="8">Component of ORC, a complex composed of at least 6 subunits: ORC1, ORC2, ORC3, ORC4, ORC5 and ORC6. ORC is regulated in a cell-cycle dependent manner. It is sequentially assembled at the exit from anaphase of mitosis and disassembled as cells enter S phase.</text>
</comment>
<evidence type="ECO:0000313" key="13">
    <source>
        <dbReference type="EMBL" id="SSX19815.1"/>
    </source>
</evidence>
<feature type="domain" description="Origin recognition complex subunit 3 winged helix C-terminal" evidence="11">
    <location>
        <begin position="580"/>
        <end position="693"/>
    </location>
</feature>
<evidence type="ECO:0000259" key="12">
    <source>
        <dbReference type="Pfam" id="PF19675"/>
    </source>
</evidence>
<dbReference type="GO" id="GO:0031261">
    <property type="term" value="C:DNA replication preinitiation complex"/>
    <property type="evidence" value="ECO:0007669"/>
    <property type="project" value="TreeGrafter"/>
</dbReference>
<evidence type="ECO:0000256" key="6">
    <source>
        <dbReference type="ARBA" id="ARBA00023125"/>
    </source>
</evidence>
<keyword evidence="7" id="KW-0539">Nucleus</keyword>
<keyword evidence="4" id="KW-0597">Phosphoprotein</keyword>
<dbReference type="VEuPathDB" id="VectorBase:CSON015487"/>
<keyword evidence="5" id="KW-0235">DNA replication</keyword>
<dbReference type="Pfam" id="PF07034">
    <property type="entry name" value="ORC3_N"/>
    <property type="match status" value="1"/>
</dbReference>
<sequence length="693" mass="80280">METVSISKGIFVFKNGATSAKRKKSKSKSSSKPFKNLLDTESLAAPWYQAYNSLWTRLDTKIDELQKQSYNKIYQEFTKFVQECNCTYSDTIPTAALLTGINQSDHISQFNKLCVKLRSELDALIVVLESRHCPTPKAAIETIVNALIDASESMNDQDDEEEIKLKRNQLNIWCLMKWYEKRYEHIDLQDRPKLIIMMPDFEGFLPEVLQNLILVLHGYQETLPFIFVFGVATSFDTIHETLPFNVTNKISVKVFLSEASPVTLNQVIDQVILAHDCPFHLSGTTFRMLTDIFLFYDFSVHGFVQGFKYCMLEHFSQGNIYALSSNDLNTQNLIQNLNHEEMEEIRSLHSFRKFVETRENPKEIIQLLTNDEYLQNSLPKFIDDLNAYWKNFHCSLEVIFQLCANLPKNHFGKHLREFYRTCISIDVSESTEYKEIVQLLTFMSRDEILEKIQSIVKVLEKYTIDKNSSFAKEFREDLLHCMNQIEAASMEVPCNENDQNPVTNSLKVTNRFELKEKLLQAAKQPKSVSPFTKIVTETVEKINKFISLHLRPLSKAPPLFELFVFMDHVSVKRHIMGVPRAAIHQALNNPAHYLQCDCCEIENDESTLLPTMPDISIVYKLHLECGKMINMFDWLQSFKIVVDEKSVDEEDEDDTAIDPQIQARFTKAVAELQFLGFIKPTKKKTDHVQRLTW</sequence>
<evidence type="ECO:0000256" key="1">
    <source>
        <dbReference type="ARBA" id="ARBA00004123"/>
    </source>
</evidence>
<reference evidence="13" key="1">
    <citation type="submission" date="2018-07" db="EMBL/GenBank/DDBJ databases">
        <authorList>
            <person name="Quirk P.G."/>
            <person name="Krulwich T.A."/>
        </authorList>
    </citation>
    <scope>NUCLEOTIDE SEQUENCE</scope>
</reference>
<dbReference type="GO" id="GO:0006270">
    <property type="term" value="P:DNA replication initiation"/>
    <property type="evidence" value="ECO:0007669"/>
    <property type="project" value="TreeGrafter"/>
</dbReference>
<dbReference type="AlphaFoldDB" id="A0A336LPV0"/>
<accession>A0A336LPV0</accession>
<dbReference type="CDD" id="cd20704">
    <property type="entry name" value="Orc3"/>
    <property type="match status" value="2"/>
</dbReference>
<evidence type="ECO:0000256" key="3">
    <source>
        <dbReference type="ARBA" id="ARBA00019085"/>
    </source>
</evidence>
<comment type="function">
    <text evidence="9">Component of the origin recognition complex (ORC) that binds origins of replication. DNA-binding is ATP-dependent. The specific DNA sequences that define origins of replication have not been identified yet. ORC is required to assemble the pre-replication complex necessary to initiate DNA replication. Binds histone H3 and H4 trimethylation marks H3K9me3, H3K27me3 and H4K20me3.</text>
</comment>
<evidence type="ECO:0000256" key="8">
    <source>
        <dbReference type="ARBA" id="ARBA00026084"/>
    </source>
</evidence>
<evidence type="ECO:0000256" key="2">
    <source>
        <dbReference type="ARBA" id="ARBA00010977"/>
    </source>
</evidence>
<dbReference type="PANTHER" id="PTHR12748:SF0">
    <property type="entry name" value="ORIGIN RECOGNITION COMPLEX SUBUNIT 3"/>
    <property type="match status" value="1"/>
</dbReference>
<dbReference type="GO" id="GO:0005664">
    <property type="term" value="C:nuclear origin of replication recognition complex"/>
    <property type="evidence" value="ECO:0007669"/>
    <property type="project" value="InterPro"/>
</dbReference>
<comment type="subcellular location">
    <subcellularLocation>
        <location evidence="1">Nucleus</location>
    </subcellularLocation>
</comment>
<dbReference type="InterPro" id="IPR045663">
    <property type="entry name" value="ORC3_ins"/>
</dbReference>
<evidence type="ECO:0000256" key="4">
    <source>
        <dbReference type="ARBA" id="ARBA00022553"/>
    </source>
</evidence>
<evidence type="ECO:0000256" key="9">
    <source>
        <dbReference type="ARBA" id="ARBA00045241"/>
    </source>
</evidence>
<dbReference type="InterPro" id="IPR020795">
    <property type="entry name" value="ORC3"/>
</dbReference>
<feature type="domain" description="Origin recognition complex subunit 3 N-terminal" evidence="10">
    <location>
        <begin position="1"/>
        <end position="323"/>
    </location>
</feature>
<evidence type="ECO:0000259" key="11">
    <source>
        <dbReference type="Pfam" id="PF18137"/>
    </source>
</evidence>
<dbReference type="InterPro" id="IPR040855">
    <property type="entry name" value="ORC_WH_C"/>
</dbReference>
<comment type="similarity">
    <text evidence="2">Belongs to the ORC3 family.</text>
</comment>
<dbReference type="InterPro" id="IPR045667">
    <property type="entry name" value="ORC3_N"/>
</dbReference>
<evidence type="ECO:0000256" key="5">
    <source>
        <dbReference type="ARBA" id="ARBA00022705"/>
    </source>
</evidence>
<keyword evidence="6" id="KW-0238">DNA-binding</keyword>
<dbReference type="GO" id="GO:0003688">
    <property type="term" value="F:DNA replication origin binding"/>
    <property type="evidence" value="ECO:0007669"/>
    <property type="project" value="TreeGrafter"/>
</dbReference>
<evidence type="ECO:0000259" key="10">
    <source>
        <dbReference type="Pfam" id="PF07034"/>
    </source>
</evidence>
<dbReference type="EMBL" id="UFQT01000098">
    <property type="protein sequence ID" value="SSX19815.1"/>
    <property type="molecule type" value="Genomic_DNA"/>
</dbReference>
<organism evidence="13">
    <name type="scientific">Culicoides sonorensis</name>
    <name type="common">Biting midge</name>
    <dbReference type="NCBI Taxonomy" id="179676"/>
    <lineage>
        <taxon>Eukaryota</taxon>
        <taxon>Metazoa</taxon>
        <taxon>Ecdysozoa</taxon>
        <taxon>Arthropoda</taxon>
        <taxon>Hexapoda</taxon>
        <taxon>Insecta</taxon>
        <taxon>Pterygota</taxon>
        <taxon>Neoptera</taxon>
        <taxon>Endopterygota</taxon>
        <taxon>Diptera</taxon>
        <taxon>Nematocera</taxon>
        <taxon>Chironomoidea</taxon>
        <taxon>Ceratopogonidae</taxon>
        <taxon>Ceratopogoninae</taxon>
        <taxon>Culicoides</taxon>
        <taxon>Monoculicoides</taxon>
    </lineage>
</organism>
<proteinExistence type="inferred from homology"/>
<dbReference type="OMA" id="YCLMEHY"/>
<gene>
    <name evidence="13" type="primary">CSON015487</name>
</gene>
<evidence type="ECO:0000256" key="7">
    <source>
        <dbReference type="ARBA" id="ARBA00023242"/>
    </source>
</evidence>
<dbReference type="Pfam" id="PF18137">
    <property type="entry name" value="WHD_ORC"/>
    <property type="match status" value="1"/>
</dbReference>
<name>A0A336LPV0_CULSO</name>
<dbReference type="Pfam" id="PF19675">
    <property type="entry name" value="ORC3_ins"/>
    <property type="match status" value="1"/>
</dbReference>
<dbReference type="GO" id="GO:0005656">
    <property type="term" value="C:nuclear pre-replicative complex"/>
    <property type="evidence" value="ECO:0007669"/>
    <property type="project" value="TreeGrafter"/>
</dbReference>